<feature type="domain" description="Roadblock/LAMTOR2" evidence="2">
    <location>
        <begin position="46"/>
        <end position="106"/>
    </location>
</feature>
<sequence length="131" mass="15159">MLRNRPRKRKAPGLEMFPILGLKLPKSLVHIVTLHTEAEAALQRITNLKEDQTVKYAEEISSLAIMTRSAIRELDPQNDIQMIRIKSLRHELIAVIDMQFTLLVAQQYPGFVPLEVQKPPEEEKKEDDEEF</sequence>
<dbReference type="SUPFAM" id="SSF103196">
    <property type="entry name" value="Roadblock/LC7 domain"/>
    <property type="match status" value="1"/>
</dbReference>
<evidence type="ECO:0000313" key="3">
    <source>
        <dbReference type="EMBL" id="OAE26180.1"/>
    </source>
</evidence>
<protein>
    <recommendedName>
        <fullName evidence="2">Roadblock/LAMTOR2 domain-containing protein</fullName>
    </recommendedName>
</protein>
<dbReference type="InterPro" id="IPR004942">
    <property type="entry name" value="Roadblock/LAMTOR2_dom"/>
</dbReference>
<dbReference type="AlphaFoldDB" id="A0A176VZF4"/>
<keyword evidence="4" id="KW-1185">Reference proteome</keyword>
<dbReference type="Proteomes" id="UP000077202">
    <property type="component" value="Unassembled WGS sequence"/>
</dbReference>
<dbReference type="PANTHER" id="PTHR10779">
    <property type="entry name" value="DYNEIN LIGHT CHAIN ROADBLOCK"/>
    <property type="match status" value="1"/>
</dbReference>
<evidence type="ECO:0000256" key="1">
    <source>
        <dbReference type="ARBA" id="ARBA00007191"/>
    </source>
</evidence>
<evidence type="ECO:0000313" key="4">
    <source>
        <dbReference type="Proteomes" id="UP000077202"/>
    </source>
</evidence>
<dbReference type="Gene3D" id="3.30.450.30">
    <property type="entry name" value="Dynein light chain 2a, cytoplasmic"/>
    <property type="match status" value="1"/>
</dbReference>
<proteinExistence type="inferred from homology"/>
<reference evidence="3" key="1">
    <citation type="submission" date="2016-03" db="EMBL/GenBank/DDBJ databases">
        <title>Mechanisms controlling the formation of the plant cell surface in tip-growing cells are functionally conserved among land plants.</title>
        <authorList>
            <person name="Honkanen S."/>
            <person name="Jones V.A."/>
            <person name="Morieri G."/>
            <person name="Champion C."/>
            <person name="Hetherington A.J."/>
            <person name="Kelly S."/>
            <person name="Saint-Marcoux D."/>
            <person name="Proust H."/>
            <person name="Prescott H."/>
            <person name="Dolan L."/>
        </authorList>
    </citation>
    <scope>NUCLEOTIDE SEQUENCE [LARGE SCALE GENOMIC DNA]</scope>
    <source>
        <tissue evidence="3">Whole gametophyte</tissue>
    </source>
</reference>
<comment type="similarity">
    <text evidence="1">Belongs to the GAMAD family.</text>
</comment>
<evidence type="ECO:0000259" key="2">
    <source>
        <dbReference type="Pfam" id="PF03259"/>
    </source>
</evidence>
<dbReference type="Pfam" id="PF03259">
    <property type="entry name" value="Robl_LC7"/>
    <property type="match status" value="1"/>
</dbReference>
<organism evidence="3 4">
    <name type="scientific">Marchantia polymorpha subsp. ruderalis</name>
    <dbReference type="NCBI Taxonomy" id="1480154"/>
    <lineage>
        <taxon>Eukaryota</taxon>
        <taxon>Viridiplantae</taxon>
        <taxon>Streptophyta</taxon>
        <taxon>Embryophyta</taxon>
        <taxon>Marchantiophyta</taxon>
        <taxon>Marchantiopsida</taxon>
        <taxon>Marchantiidae</taxon>
        <taxon>Marchantiales</taxon>
        <taxon>Marchantiaceae</taxon>
        <taxon>Marchantia</taxon>
    </lineage>
</organism>
<accession>A0A176VZF4</accession>
<name>A0A176VZF4_MARPO</name>
<comment type="caution">
    <text evidence="3">The sequence shown here is derived from an EMBL/GenBank/DDBJ whole genome shotgun (WGS) entry which is preliminary data.</text>
</comment>
<gene>
    <name evidence="3" type="ORF">AXG93_3457s1040</name>
</gene>
<dbReference type="EMBL" id="LVLJ01002210">
    <property type="protein sequence ID" value="OAE26180.1"/>
    <property type="molecule type" value="Genomic_DNA"/>
</dbReference>